<evidence type="ECO:0000313" key="1">
    <source>
        <dbReference type="EMBL" id="MPN13596.1"/>
    </source>
</evidence>
<dbReference type="SUPFAM" id="SSF81301">
    <property type="entry name" value="Nucleotidyltransferase"/>
    <property type="match status" value="1"/>
</dbReference>
<protein>
    <recommendedName>
        <fullName evidence="2">Nucleotidyltransferase</fullName>
    </recommendedName>
</protein>
<dbReference type="Pfam" id="PF10127">
    <property type="entry name" value="RlaP"/>
    <property type="match status" value="1"/>
</dbReference>
<reference evidence="1" key="1">
    <citation type="submission" date="2019-08" db="EMBL/GenBank/DDBJ databases">
        <authorList>
            <person name="Kucharzyk K."/>
            <person name="Murdoch R.W."/>
            <person name="Higgins S."/>
            <person name="Loffler F."/>
        </authorList>
    </citation>
    <scope>NUCLEOTIDE SEQUENCE</scope>
</reference>
<evidence type="ECO:0008006" key="2">
    <source>
        <dbReference type="Google" id="ProtNLM"/>
    </source>
</evidence>
<dbReference type="InterPro" id="IPR043519">
    <property type="entry name" value="NT_sf"/>
</dbReference>
<proteinExistence type="predicted"/>
<dbReference type="InterPro" id="IPR018775">
    <property type="entry name" value="RlaP"/>
</dbReference>
<organism evidence="1">
    <name type="scientific">bioreactor metagenome</name>
    <dbReference type="NCBI Taxonomy" id="1076179"/>
    <lineage>
        <taxon>unclassified sequences</taxon>
        <taxon>metagenomes</taxon>
        <taxon>ecological metagenomes</taxon>
    </lineage>
</organism>
<gene>
    <name evidence="1" type="ORF">SDC9_160918</name>
</gene>
<comment type="caution">
    <text evidence="1">The sequence shown here is derived from an EMBL/GenBank/DDBJ whole genome shotgun (WGS) entry which is preliminary data.</text>
</comment>
<name>A0A645FIX9_9ZZZZ</name>
<dbReference type="AlphaFoldDB" id="A0A645FIX9"/>
<dbReference type="EMBL" id="VSSQ01060109">
    <property type="protein sequence ID" value="MPN13596.1"/>
    <property type="molecule type" value="Genomic_DNA"/>
</dbReference>
<accession>A0A645FIX9</accession>
<dbReference type="PANTHER" id="PTHR34817:SF2">
    <property type="entry name" value="NUCLEOTIDYLTRANSFERASE"/>
    <property type="match status" value="1"/>
</dbReference>
<sequence length="255" mass="29928">MQNEICNALRKLAQEYDCRILFAAESGSRAWGFASPDSDYDIRAIYVKPRDWYLMIEETPKDTIEAMLPNDLDISAWELRKALRQFAKGNLSLFEWFGSPIIYESDARFMAEMVSLIPDFFNPVKAMHHYLAIHDKAMSDMDDQGRIGIKKLFYALRGFFAAAWSADRESMPPTEFKRMLLPELFPNEIFELVMVLKRQKENAIEKQRIDMPEILSEYFQNQRDFLEVRAKSLEKRSCNPDKLDRVLRHYILGEC</sequence>
<dbReference type="PANTHER" id="PTHR34817">
    <property type="entry name" value="NUCLEOTIDYLTRANSFERASE"/>
    <property type="match status" value="1"/>
</dbReference>